<accession>A0A8A3PDA7</accession>
<dbReference type="OrthoDB" id="4733706at2759"/>
<feature type="compositionally biased region" description="Low complexity" evidence="1">
    <location>
        <begin position="375"/>
        <end position="386"/>
    </location>
</feature>
<organism evidence="3 4">
    <name type="scientific">Monilinia vaccinii-corymbosi</name>
    <dbReference type="NCBI Taxonomy" id="61207"/>
    <lineage>
        <taxon>Eukaryota</taxon>
        <taxon>Fungi</taxon>
        <taxon>Dikarya</taxon>
        <taxon>Ascomycota</taxon>
        <taxon>Pezizomycotina</taxon>
        <taxon>Leotiomycetes</taxon>
        <taxon>Helotiales</taxon>
        <taxon>Sclerotiniaceae</taxon>
        <taxon>Monilinia</taxon>
    </lineage>
</organism>
<feature type="compositionally biased region" description="Polar residues" evidence="1">
    <location>
        <begin position="423"/>
        <end position="444"/>
    </location>
</feature>
<feature type="signal peptide" evidence="2">
    <location>
        <begin position="1"/>
        <end position="19"/>
    </location>
</feature>
<dbReference type="AlphaFoldDB" id="A0A8A3PDA7"/>
<evidence type="ECO:0000313" key="4">
    <source>
        <dbReference type="Proteomes" id="UP000672032"/>
    </source>
</evidence>
<dbReference type="Proteomes" id="UP000672032">
    <property type="component" value="Chromosome 3"/>
</dbReference>
<name>A0A8A3PDA7_9HELO</name>
<feature type="chain" id="PRO_5032542755" description="Peptidase A1 domain-containing protein" evidence="2">
    <location>
        <begin position="20"/>
        <end position="522"/>
    </location>
</feature>
<evidence type="ECO:0000256" key="2">
    <source>
        <dbReference type="SAM" id="SignalP"/>
    </source>
</evidence>
<keyword evidence="4" id="KW-1185">Reference proteome</keyword>
<evidence type="ECO:0000313" key="3">
    <source>
        <dbReference type="EMBL" id="QSZ33162.1"/>
    </source>
</evidence>
<reference evidence="3" key="1">
    <citation type="submission" date="2020-10" db="EMBL/GenBank/DDBJ databases">
        <title>Genome Sequence of Monilinia vaccinii-corymbosi Sheds Light on Mummy Berry Disease Infection of Blueberry and Mating Type.</title>
        <authorList>
            <person name="Yow A.G."/>
            <person name="Zhang Y."/>
            <person name="Bansal K."/>
            <person name="Eacker S.M."/>
            <person name="Sullivan S."/>
            <person name="Liachko I."/>
            <person name="Cubeta M.A."/>
            <person name="Rollins J.A."/>
            <person name="Ashrafi H."/>
        </authorList>
    </citation>
    <scope>NUCLEOTIDE SEQUENCE</scope>
    <source>
        <strain evidence="3">RL-1</strain>
    </source>
</reference>
<sequence length="522" mass="55826">MEWKIFLTVFISWALPVISSPCMPVDPTPNKVEDAKYGYENPQIRSSDVNVVSALGERHSNLDLGTFSLAKRLKPNDILFSFASKAPVGPDGAPTSNKAICLDCSTTGKAIITTSGLKTDESALKDSLKFSLNPTDVVVNALNLDLRLDFKGVTGHFELDVAFGEAESHSFPLFASENPLGIQLNDKDEVGLIFEIELTFTVSGEVEIIAGFDVEFPDDAYIILNPLSGELVKENLKGIKINALPAKFKSGAACVAVGLRYKLKVGTGVKVLGIGFEFEAGAYIDAPQYRACITYQPTKPCKYEFKEGFDVVAAVYAQAVENLDFISWSAGPTASTTLYAGPLPSKCLRKALKSEKSIPASSKTHGVTLTPEPKTTPQTPAHTSTTKKTESTSHPRTSTKPSSSAKKTETGYAHSPTIPGKNATATRTDSGTHSSTRLTINLSGFPTGAASIPSYGYGSSTISGTEGPAPSSAASHTALPSYSLVPAQEYSCRIRPPSSDPNKNHRSIHNRTVRPIENSQVR</sequence>
<evidence type="ECO:0000256" key="1">
    <source>
        <dbReference type="SAM" id="MobiDB-lite"/>
    </source>
</evidence>
<gene>
    <name evidence="3" type="ORF">DSL72_002748</name>
</gene>
<dbReference type="EMBL" id="CP063407">
    <property type="protein sequence ID" value="QSZ33162.1"/>
    <property type="molecule type" value="Genomic_DNA"/>
</dbReference>
<keyword evidence="2" id="KW-0732">Signal</keyword>
<evidence type="ECO:0008006" key="5">
    <source>
        <dbReference type="Google" id="ProtNLM"/>
    </source>
</evidence>
<feature type="region of interest" description="Disordered" evidence="1">
    <location>
        <begin position="490"/>
        <end position="522"/>
    </location>
</feature>
<protein>
    <recommendedName>
        <fullName evidence="5">Peptidase A1 domain-containing protein</fullName>
    </recommendedName>
</protein>
<proteinExistence type="predicted"/>
<feature type="region of interest" description="Disordered" evidence="1">
    <location>
        <begin position="356"/>
        <end position="446"/>
    </location>
</feature>